<dbReference type="Proteomes" id="UP000007993">
    <property type="component" value="Unassembled WGS sequence"/>
</dbReference>
<dbReference type="PATRIC" id="fig|993517.3.peg.1348"/>
<organism evidence="2 3">
    <name type="scientific">Rhodopirellula baltica SH28</name>
    <dbReference type="NCBI Taxonomy" id="993517"/>
    <lineage>
        <taxon>Bacteria</taxon>
        <taxon>Pseudomonadati</taxon>
        <taxon>Planctomycetota</taxon>
        <taxon>Planctomycetia</taxon>
        <taxon>Pirellulales</taxon>
        <taxon>Pirellulaceae</taxon>
        <taxon>Rhodopirellula</taxon>
    </lineage>
</organism>
<feature type="region of interest" description="Disordered" evidence="1">
    <location>
        <begin position="32"/>
        <end position="60"/>
    </location>
</feature>
<evidence type="ECO:0000256" key="1">
    <source>
        <dbReference type="SAM" id="MobiDB-lite"/>
    </source>
</evidence>
<dbReference type="EMBL" id="AMCW01000028">
    <property type="protein sequence ID" value="EKK03427.1"/>
    <property type="molecule type" value="Genomic_DNA"/>
</dbReference>
<protein>
    <submittedName>
        <fullName evidence="2">Uncharacterized protein</fullName>
    </submittedName>
</protein>
<sequence length="60" mass="6890">MIRTSVQRARPSGNIDWVEKLADKLDLWSTLRSQESPRSKKRPFSSPRPLFFADGLSEEA</sequence>
<name>K5D9L0_RHOBT</name>
<accession>K5D9L0</accession>
<reference evidence="2 3" key="1">
    <citation type="journal article" date="2013" name="Mar. Genomics">
        <title>Expression of sulfatases in Rhodopirellula baltica and the diversity of sulfatases in the genus Rhodopirellula.</title>
        <authorList>
            <person name="Wegner C.E."/>
            <person name="Richter-Heitmann T."/>
            <person name="Klindworth A."/>
            <person name="Klockow C."/>
            <person name="Richter M."/>
            <person name="Achstetter T."/>
            <person name="Glockner F.O."/>
            <person name="Harder J."/>
        </authorList>
    </citation>
    <scope>NUCLEOTIDE SEQUENCE [LARGE SCALE GENOMIC DNA]</scope>
    <source>
        <strain evidence="2 3">SH28</strain>
    </source>
</reference>
<comment type="caution">
    <text evidence="2">The sequence shown here is derived from an EMBL/GenBank/DDBJ whole genome shotgun (WGS) entry which is preliminary data.</text>
</comment>
<evidence type="ECO:0000313" key="3">
    <source>
        <dbReference type="Proteomes" id="UP000007993"/>
    </source>
</evidence>
<gene>
    <name evidence="2" type="ORF">RBSH_01231</name>
</gene>
<dbReference type="AlphaFoldDB" id="K5D9L0"/>
<proteinExistence type="predicted"/>
<evidence type="ECO:0000313" key="2">
    <source>
        <dbReference type="EMBL" id="EKK03427.1"/>
    </source>
</evidence>